<evidence type="ECO:0000256" key="1">
    <source>
        <dbReference type="ARBA" id="ARBA00022574"/>
    </source>
</evidence>
<dbReference type="PANTHER" id="PTHR19848:SF8">
    <property type="entry name" value="F-BOX AND WD REPEAT DOMAIN CONTAINING 7"/>
    <property type="match status" value="1"/>
</dbReference>
<keyword evidence="6" id="KW-0472">Membrane</keyword>
<evidence type="ECO:0000256" key="5">
    <source>
        <dbReference type="SAM" id="MobiDB-lite"/>
    </source>
</evidence>
<keyword evidence="8" id="KW-0723">Serine/threonine-protein kinase</keyword>
<dbReference type="RefSeq" id="WP_143175670.1">
    <property type="nucleotide sequence ID" value="NZ_FRCS01000019.1"/>
</dbReference>
<evidence type="ECO:0000313" key="8">
    <source>
        <dbReference type="EMBL" id="SHN47005.1"/>
    </source>
</evidence>
<keyword evidence="2" id="KW-0677">Repeat</keyword>
<dbReference type="SMART" id="SM00320">
    <property type="entry name" value="WD40"/>
    <property type="match status" value="9"/>
</dbReference>
<dbReference type="STRING" id="134849.SAMN05443668_119101"/>
<dbReference type="SUPFAM" id="SSF56112">
    <property type="entry name" value="Protein kinase-like (PK-like)"/>
    <property type="match status" value="1"/>
</dbReference>
<feature type="repeat" description="WD" evidence="3">
    <location>
        <begin position="1357"/>
        <end position="1399"/>
    </location>
</feature>
<accession>A0A1M7RKY5</accession>
<feature type="compositionally biased region" description="Low complexity" evidence="5">
    <location>
        <begin position="1561"/>
        <end position="1578"/>
    </location>
</feature>
<dbReference type="InterPro" id="IPR019775">
    <property type="entry name" value="WD40_repeat_CS"/>
</dbReference>
<feature type="repeat" description="TPR" evidence="4">
    <location>
        <begin position="581"/>
        <end position="614"/>
    </location>
</feature>
<sequence length="1578" mass="169052">MSVRSSASMELVTLAGGLLVATGVAASVRDTNAVMPAAAVVALAVAAAVSFLGARQNRPFRHVGDVLAGPAAAVLVVGSGVGLGVSGWICLSVWVIAAAAAVLRGRLTAYGATERPLRSTAWHYALVVGWPATAIVFFAASSAFGWGAWTVAGGWELISGIAPYWIGTRRWMTGVRRVGQALVGVGAAVVVLGVIGLWVNPWTAAGWLAISVAAMTAQTVRTARPLSLPPGPQLVESTALQPAGGPPPGPWPPVDAPPVTGPPVSPPRAKRETEAWQVGDRIADLYEVRDVHGQGAMGLVYRVRHLAWDVDLAVKSPRPELFATEVDRERFVREAQTWVSLGLHPNVCACHYVRSFDGVPRVFAEYVGGGSLRDRIDDRRLYQGEPDVVLARVLDLAIQIAWGLAHAHGHAVVHQDVKPANILLTDGGTAKVTDFGLARAAGTGGATAPALRDGSILVTVGGLTPAYASPEQAARAPVGRRSDIWSFAVTVLEMFTGELTWMAGPAAGAALAAYREPESAADLAVPMPSSVADVLASCLTDDPAGRPATLDDVAARLVDAYESETGSRYGRPRPAAAQLRADELTNHALSLLDLGREDDAQRVFAEALRTDPRHLEAVFNVGLLRWRTGLIRDDELIAELEAVGAGNTDNWRGVHLLGQIHLERGDPDAARPLLERAAELAPDESQVRADVERARDDRHAISRVLCTLPGHDGRPVRPTHVSGDRRVVLSSALRSRGINGGRASDVVGVWDGETGQRLRDLDHRGYPQSVGLTSVCSSPDGRLALTGSGVGVVHVWDTATGERRDLTAARAGHGTPGRGGLVDVCLADNGRFALSRDESNQLKLWDLPGDRCVEVREATCLVGNGRVAVAAEPGGAVLVWDLNTGRLVYLLTDAARSSTTGGVVGLSQDGRFALSTDRSYRSYRGGPDDQNVRVWDLATGRCVAVIAVGPTPITALALDRDARIALTGNDRGAVDVWEVSTGRQLRTLQGHSGKVTSIRFSADGALVVTNDYTPLVTNRSDVRVWEVATGRCRYTFEDAICTPSGRSDALTGDRRGQLREWTAPREPYVCPLQLCRPAEHTELARRSVQLESLIQDAERAMTEQRLVTAKTLLDQARRIPSVERSSAVLASWRRLAERSRHVGIRAMWPERTMTGIRPAGRALCLSADGTKVLVDDGAQTLSLWDVSADRAVATLDGRVFVLQAVSMSPDARIALSSGSLQVDNTYGGRSAFPDDDYALRVWDLTTGRCRHVLRGHTSVVGSTAVSADGRLGLSAEQYRATLSGEQYRHPTIRVWDLHSGHCLRVIETQSAQILAVAFSPDGRFAVSAEEEAEGSPWERPGFLRVWDLATGRCLHVLRGHERYVSCLQFSADARTIVSGGAFDGTLRVWDTATGVCLRSISVGEDSRGTAGAPPDRDVRSLALTPDGRYALIAGPTAAFQVWDLTNGQCLHTVDLPGTHVRGVGWSGDGRYALAGTSAGLRRWEVDWELAVREPADWDEGARPFLSVFVTRQTPLVDGELRRHGRPSWTEDDFQRLLRDLRYAGYGWLSPDGVRAELERMTGVSSSEATSGTGSSHTV</sequence>
<feature type="repeat" description="WD" evidence="3">
    <location>
        <begin position="953"/>
        <end position="987"/>
    </location>
</feature>
<feature type="region of interest" description="Disordered" evidence="5">
    <location>
        <begin position="234"/>
        <end position="273"/>
    </location>
</feature>
<dbReference type="InterPro" id="IPR011990">
    <property type="entry name" value="TPR-like_helical_dom_sf"/>
</dbReference>
<keyword evidence="8" id="KW-0418">Kinase</keyword>
<gene>
    <name evidence="8" type="ORF">SAMN05443668_119101</name>
</gene>
<keyword evidence="8" id="KW-0808">Transferase</keyword>
<dbReference type="InterPro" id="IPR011044">
    <property type="entry name" value="Quino_amine_DH_bsu"/>
</dbReference>
<dbReference type="Gene3D" id="3.30.200.20">
    <property type="entry name" value="Phosphorylase Kinase, domain 1"/>
    <property type="match status" value="1"/>
</dbReference>
<dbReference type="GO" id="GO:0004674">
    <property type="term" value="F:protein serine/threonine kinase activity"/>
    <property type="evidence" value="ECO:0007669"/>
    <property type="project" value="UniProtKB-KW"/>
</dbReference>
<feature type="transmembrane region" description="Helical" evidence="6">
    <location>
        <begin position="66"/>
        <end position="85"/>
    </location>
</feature>
<dbReference type="PANTHER" id="PTHR19848">
    <property type="entry name" value="WD40 REPEAT PROTEIN"/>
    <property type="match status" value="1"/>
</dbReference>
<dbReference type="InterPro" id="IPR011009">
    <property type="entry name" value="Kinase-like_dom_sf"/>
</dbReference>
<dbReference type="PROSITE" id="PS00678">
    <property type="entry name" value="WD_REPEATS_1"/>
    <property type="match status" value="1"/>
</dbReference>
<feature type="transmembrane region" description="Helical" evidence="6">
    <location>
        <begin position="178"/>
        <end position="199"/>
    </location>
</feature>
<dbReference type="SMART" id="SM00220">
    <property type="entry name" value="S_TKc"/>
    <property type="match status" value="1"/>
</dbReference>
<keyword evidence="4" id="KW-0802">TPR repeat</keyword>
<keyword evidence="9" id="KW-1185">Reference proteome</keyword>
<dbReference type="InterPro" id="IPR001680">
    <property type="entry name" value="WD40_rpt"/>
</dbReference>
<dbReference type="InterPro" id="IPR011047">
    <property type="entry name" value="Quinoprotein_ADH-like_sf"/>
</dbReference>
<evidence type="ECO:0000256" key="2">
    <source>
        <dbReference type="ARBA" id="ARBA00022737"/>
    </source>
</evidence>
<feature type="transmembrane region" description="Helical" evidence="6">
    <location>
        <begin position="36"/>
        <end position="54"/>
    </location>
</feature>
<dbReference type="InterPro" id="IPR015943">
    <property type="entry name" value="WD40/YVTN_repeat-like_dom_sf"/>
</dbReference>
<dbReference type="SUPFAM" id="SSF50969">
    <property type="entry name" value="YVTN repeat-like/Quinoprotein amine dehydrogenase"/>
    <property type="match status" value="1"/>
</dbReference>
<feature type="domain" description="Protein kinase" evidence="7">
    <location>
        <begin position="286"/>
        <end position="558"/>
    </location>
</feature>
<dbReference type="OrthoDB" id="134501at2"/>
<evidence type="ECO:0000256" key="6">
    <source>
        <dbReference type="SAM" id="Phobius"/>
    </source>
</evidence>
<dbReference type="PROSITE" id="PS50082">
    <property type="entry name" value="WD_REPEATS_2"/>
    <property type="match status" value="3"/>
</dbReference>
<evidence type="ECO:0000259" key="7">
    <source>
        <dbReference type="PROSITE" id="PS50011"/>
    </source>
</evidence>
<dbReference type="PROSITE" id="PS00108">
    <property type="entry name" value="PROTEIN_KINASE_ST"/>
    <property type="match status" value="1"/>
</dbReference>
<feature type="repeat" description="TPR" evidence="4">
    <location>
        <begin position="651"/>
        <end position="684"/>
    </location>
</feature>
<dbReference type="EMBL" id="FRCS01000019">
    <property type="protein sequence ID" value="SHN47005.1"/>
    <property type="molecule type" value="Genomic_DNA"/>
</dbReference>
<feature type="repeat" description="WD" evidence="3">
    <location>
        <begin position="1418"/>
        <end position="1452"/>
    </location>
</feature>
<evidence type="ECO:0000313" key="9">
    <source>
        <dbReference type="Proteomes" id="UP000184440"/>
    </source>
</evidence>
<dbReference type="CDD" id="cd14014">
    <property type="entry name" value="STKc_PknB_like"/>
    <property type="match status" value="1"/>
</dbReference>
<dbReference type="Gene3D" id="1.25.40.10">
    <property type="entry name" value="Tetratricopeptide repeat domain"/>
    <property type="match status" value="1"/>
</dbReference>
<dbReference type="InterPro" id="IPR019734">
    <property type="entry name" value="TPR_rpt"/>
</dbReference>
<dbReference type="Pfam" id="PF00069">
    <property type="entry name" value="Pkinase"/>
    <property type="match status" value="1"/>
</dbReference>
<dbReference type="InterPro" id="IPR008271">
    <property type="entry name" value="Ser/Thr_kinase_AS"/>
</dbReference>
<dbReference type="Proteomes" id="UP000184440">
    <property type="component" value="Unassembled WGS sequence"/>
</dbReference>
<dbReference type="PROSITE" id="PS50011">
    <property type="entry name" value="PROTEIN_KINASE_DOM"/>
    <property type="match status" value="1"/>
</dbReference>
<dbReference type="SMART" id="SM00028">
    <property type="entry name" value="TPR"/>
    <property type="match status" value="2"/>
</dbReference>
<dbReference type="CDD" id="cd00200">
    <property type="entry name" value="WD40"/>
    <property type="match status" value="1"/>
</dbReference>
<feature type="compositionally biased region" description="Pro residues" evidence="5">
    <location>
        <begin position="244"/>
        <end position="266"/>
    </location>
</feature>
<name>A0A1M7RKY5_9ACTN</name>
<dbReference type="Gene3D" id="2.130.10.10">
    <property type="entry name" value="YVTN repeat-like/Quinoprotein amine dehydrogenase"/>
    <property type="match status" value="4"/>
</dbReference>
<dbReference type="Gene3D" id="1.10.510.10">
    <property type="entry name" value="Transferase(Phosphotransferase) domain 1"/>
    <property type="match status" value="1"/>
</dbReference>
<feature type="region of interest" description="Disordered" evidence="5">
    <location>
        <begin position="1559"/>
        <end position="1578"/>
    </location>
</feature>
<dbReference type="SUPFAM" id="SSF50998">
    <property type="entry name" value="Quinoprotein alcohol dehydrogenase-like"/>
    <property type="match status" value="2"/>
</dbReference>
<reference evidence="8 9" key="1">
    <citation type="submission" date="2016-11" db="EMBL/GenBank/DDBJ databases">
        <authorList>
            <person name="Jaros S."/>
            <person name="Januszkiewicz K."/>
            <person name="Wedrychowicz H."/>
        </authorList>
    </citation>
    <scope>NUCLEOTIDE SEQUENCE [LARGE SCALE GENOMIC DNA]</scope>
    <source>
        <strain evidence="8 9">DSM 46144</strain>
    </source>
</reference>
<dbReference type="PROSITE" id="PS50005">
    <property type="entry name" value="TPR"/>
    <property type="match status" value="2"/>
</dbReference>
<keyword evidence="1 3" id="KW-0853">WD repeat</keyword>
<feature type="transmembrane region" description="Helical" evidence="6">
    <location>
        <begin position="121"/>
        <end position="140"/>
    </location>
</feature>
<feature type="transmembrane region" description="Helical" evidence="6">
    <location>
        <begin position="91"/>
        <end position="109"/>
    </location>
</feature>
<keyword evidence="6" id="KW-0812">Transmembrane</keyword>
<dbReference type="Pfam" id="PF13432">
    <property type="entry name" value="TPR_16"/>
    <property type="match status" value="1"/>
</dbReference>
<dbReference type="PROSITE" id="PS50294">
    <property type="entry name" value="WD_REPEATS_REGION"/>
    <property type="match status" value="1"/>
</dbReference>
<protein>
    <submittedName>
        <fullName evidence="8">Serine/threonine protein kinase</fullName>
    </submittedName>
</protein>
<dbReference type="InterPro" id="IPR000719">
    <property type="entry name" value="Prot_kinase_dom"/>
</dbReference>
<keyword evidence="6" id="KW-1133">Transmembrane helix</keyword>
<dbReference type="GO" id="GO:0005524">
    <property type="term" value="F:ATP binding"/>
    <property type="evidence" value="ECO:0007669"/>
    <property type="project" value="InterPro"/>
</dbReference>
<dbReference type="SUPFAM" id="SSF48452">
    <property type="entry name" value="TPR-like"/>
    <property type="match status" value="1"/>
</dbReference>
<dbReference type="Pfam" id="PF00400">
    <property type="entry name" value="WD40"/>
    <property type="match status" value="4"/>
</dbReference>
<feature type="transmembrane region" description="Helical" evidence="6">
    <location>
        <begin position="146"/>
        <end position="166"/>
    </location>
</feature>
<evidence type="ECO:0000256" key="4">
    <source>
        <dbReference type="PROSITE-ProRule" id="PRU00339"/>
    </source>
</evidence>
<proteinExistence type="predicted"/>
<evidence type="ECO:0000256" key="3">
    <source>
        <dbReference type="PROSITE-ProRule" id="PRU00221"/>
    </source>
</evidence>
<organism evidence="8 9">
    <name type="scientific">Cryptosporangium aurantiacum</name>
    <dbReference type="NCBI Taxonomy" id="134849"/>
    <lineage>
        <taxon>Bacteria</taxon>
        <taxon>Bacillati</taxon>
        <taxon>Actinomycetota</taxon>
        <taxon>Actinomycetes</taxon>
        <taxon>Cryptosporangiales</taxon>
        <taxon>Cryptosporangiaceae</taxon>
        <taxon>Cryptosporangium</taxon>
    </lineage>
</organism>